<organism evidence="1 2">
    <name type="scientific">Pseudoduganella buxea</name>
    <dbReference type="NCBI Taxonomy" id="1949069"/>
    <lineage>
        <taxon>Bacteria</taxon>
        <taxon>Pseudomonadati</taxon>
        <taxon>Pseudomonadota</taxon>
        <taxon>Betaproteobacteria</taxon>
        <taxon>Burkholderiales</taxon>
        <taxon>Oxalobacteraceae</taxon>
        <taxon>Telluria group</taxon>
        <taxon>Pseudoduganella</taxon>
    </lineage>
</organism>
<dbReference type="RefSeq" id="WP_155469582.1">
    <property type="nucleotide sequence ID" value="NZ_BMKG01000002.1"/>
</dbReference>
<name>A0A6I3SX16_9BURK</name>
<evidence type="ECO:0000313" key="2">
    <source>
        <dbReference type="Proteomes" id="UP000430634"/>
    </source>
</evidence>
<proteinExistence type="predicted"/>
<comment type="caution">
    <text evidence="1">The sequence shown here is derived from an EMBL/GenBank/DDBJ whole genome shotgun (WGS) entry which is preliminary data.</text>
</comment>
<reference evidence="1 2" key="1">
    <citation type="submission" date="2019-11" db="EMBL/GenBank/DDBJ databases">
        <title>Type strains purchased from KCTC, JCM and DSMZ.</title>
        <authorList>
            <person name="Lu H."/>
        </authorList>
    </citation>
    <scope>NUCLEOTIDE SEQUENCE [LARGE SCALE GENOMIC DNA]</scope>
    <source>
        <strain evidence="1 2">KCTC 52429</strain>
    </source>
</reference>
<dbReference type="Proteomes" id="UP000430634">
    <property type="component" value="Unassembled WGS sequence"/>
</dbReference>
<protein>
    <submittedName>
        <fullName evidence="1">Uncharacterized protein</fullName>
    </submittedName>
</protein>
<dbReference type="AlphaFoldDB" id="A0A6I3SX16"/>
<evidence type="ECO:0000313" key="1">
    <source>
        <dbReference type="EMBL" id="MTV52247.1"/>
    </source>
</evidence>
<sequence length="58" mass="6165">MTLADRWMSGFDCASGNNPPARKVRLVLDTPGSFVKRRAESALIVVPAASLVALVHDG</sequence>
<dbReference type="EMBL" id="WNKZ01000010">
    <property type="protein sequence ID" value="MTV52247.1"/>
    <property type="molecule type" value="Genomic_DNA"/>
</dbReference>
<accession>A0A6I3SX16</accession>
<gene>
    <name evidence="1" type="ORF">GM672_05795</name>
</gene>